<feature type="active site" evidence="9">
    <location>
        <position position="169"/>
    </location>
</feature>
<comment type="pathway">
    <text evidence="9">Protein modification; lipoprotein biosynthesis (signal peptide cleavage).</text>
</comment>
<keyword evidence="7 9" id="KW-1133">Transmembrane helix</keyword>
<evidence type="ECO:0000313" key="13">
    <source>
        <dbReference type="Proteomes" id="UP000198901"/>
    </source>
</evidence>
<evidence type="ECO:0000256" key="10">
    <source>
        <dbReference type="RuleBase" id="RU004181"/>
    </source>
</evidence>
<dbReference type="AlphaFoldDB" id="A0A1G9XNH4"/>
<dbReference type="InterPro" id="IPR001872">
    <property type="entry name" value="Peptidase_A8"/>
</dbReference>
<dbReference type="HAMAP" id="MF_00161">
    <property type="entry name" value="LspA"/>
    <property type="match status" value="1"/>
</dbReference>
<dbReference type="GO" id="GO:0006508">
    <property type="term" value="P:proteolysis"/>
    <property type="evidence" value="ECO:0007669"/>
    <property type="project" value="UniProtKB-KW"/>
</dbReference>
<feature type="compositionally biased region" description="Basic and acidic residues" evidence="11">
    <location>
        <begin position="210"/>
        <end position="221"/>
    </location>
</feature>
<evidence type="ECO:0000256" key="9">
    <source>
        <dbReference type="HAMAP-Rule" id="MF_00161"/>
    </source>
</evidence>
<reference evidence="12 13" key="1">
    <citation type="submission" date="2016-10" db="EMBL/GenBank/DDBJ databases">
        <authorList>
            <person name="de Groot N.N."/>
        </authorList>
    </citation>
    <scope>NUCLEOTIDE SEQUENCE [LARGE SCALE GENOMIC DNA]</scope>
    <source>
        <strain evidence="12 13">DSM 21668</strain>
    </source>
</reference>
<dbReference type="Pfam" id="PF01252">
    <property type="entry name" value="Peptidase_A8"/>
    <property type="match status" value="1"/>
</dbReference>
<sequence length="221" mass="24822">MKNPIKFFLLTLFIILLDQTVKLLVYRNMYIGENIPLLGDWLSIHYVLNPGMAFGMQLDHQYGKLILTTFRLVAMVVIAVYLIRLAKKGAPDGLLWCIAAILAGAIGNVIDSTFYGVLLDNAPPDAPSPWFHGQVIDMILINPWEGYFPDWLPVWGGQYYANPVFNVADSSIFLGVVFILLFQSRFFNEKPTDTTPELPTEPLSDEPVSPDEKGEEREQGA</sequence>
<dbReference type="STRING" id="563176.SAMN04488090_4691"/>
<dbReference type="EMBL" id="FNGS01000011">
    <property type="protein sequence ID" value="SDM98290.1"/>
    <property type="molecule type" value="Genomic_DNA"/>
</dbReference>
<keyword evidence="8 9" id="KW-0472">Membrane</keyword>
<dbReference type="PANTHER" id="PTHR33695:SF1">
    <property type="entry name" value="LIPOPROTEIN SIGNAL PEPTIDASE"/>
    <property type="match status" value="1"/>
</dbReference>
<comment type="subcellular location">
    <subcellularLocation>
        <location evidence="9">Cell membrane</location>
        <topology evidence="9">Multi-pass membrane protein</topology>
    </subcellularLocation>
</comment>
<keyword evidence="2 9" id="KW-1003">Cell membrane</keyword>
<keyword evidence="4 9" id="KW-0812">Transmembrane</keyword>
<comment type="caution">
    <text evidence="9">Lacks conserved residue(s) required for the propagation of feature annotation.</text>
</comment>
<evidence type="ECO:0000256" key="3">
    <source>
        <dbReference type="ARBA" id="ARBA00022670"/>
    </source>
</evidence>
<evidence type="ECO:0000256" key="1">
    <source>
        <dbReference type="ARBA" id="ARBA00006139"/>
    </source>
</evidence>
<organism evidence="12 13">
    <name type="scientific">Siphonobacter aquaeclarae</name>
    <dbReference type="NCBI Taxonomy" id="563176"/>
    <lineage>
        <taxon>Bacteria</taxon>
        <taxon>Pseudomonadati</taxon>
        <taxon>Bacteroidota</taxon>
        <taxon>Cytophagia</taxon>
        <taxon>Cytophagales</taxon>
        <taxon>Cytophagaceae</taxon>
        <taxon>Siphonobacter</taxon>
    </lineage>
</organism>
<evidence type="ECO:0000256" key="4">
    <source>
        <dbReference type="ARBA" id="ARBA00022692"/>
    </source>
</evidence>
<dbReference type="UniPathway" id="UPA00665"/>
<feature type="compositionally biased region" description="Low complexity" evidence="11">
    <location>
        <begin position="193"/>
        <end position="207"/>
    </location>
</feature>
<gene>
    <name evidence="9" type="primary">lspA</name>
    <name evidence="12" type="ORF">SAMN04488090_4691</name>
</gene>
<evidence type="ECO:0000256" key="11">
    <source>
        <dbReference type="SAM" id="MobiDB-lite"/>
    </source>
</evidence>
<proteinExistence type="inferred from homology"/>
<dbReference type="PANTHER" id="PTHR33695">
    <property type="entry name" value="LIPOPROTEIN SIGNAL PEPTIDASE"/>
    <property type="match status" value="1"/>
</dbReference>
<evidence type="ECO:0000256" key="6">
    <source>
        <dbReference type="ARBA" id="ARBA00022801"/>
    </source>
</evidence>
<dbReference type="EC" id="3.4.23.36" evidence="9"/>
<evidence type="ECO:0000256" key="2">
    <source>
        <dbReference type="ARBA" id="ARBA00022475"/>
    </source>
</evidence>
<dbReference type="GO" id="GO:0004190">
    <property type="term" value="F:aspartic-type endopeptidase activity"/>
    <property type="evidence" value="ECO:0007669"/>
    <property type="project" value="UniProtKB-UniRule"/>
</dbReference>
<protein>
    <recommendedName>
        <fullName evidence="9">Lipoprotein signal peptidase</fullName>
        <ecNumber evidence="9">3.4.23.36</ecNumber>
    </recommendedName>
    <alternativeName>
        <fullName evidence="9">Prolipoprotein signal peptidase</fullName>
    </alternativeName>
    <alternativeName>
        <fullName evidence="9">Signal peptidase II</fullName>
        <shortName evidence="9">SPase II</shortName>
    </alternativeName>
</protein>
<comment type="function">
    <text evidence="9">This protein specifically catalyzes the removal of signal peptides from prolipoproteins.</text>
</comment>
<evidence type="ECO:0000256" key="5">
    <source>
        <dbReference type="ARBA" id="ARBA00022750"/>
    </source>
</evidence>
<dbReference type="GO" id="GO:0005886">
    <property type="term" value="C:plasma membrane"/>
    <property type="evidence" value="ECO:0007669"/>
    <property type="project" value="UniProtKB-SubCell"/>
</dbReference>
<comment type="catalytic activity">
    <reaction evidence="9">
        <text>Release of signal peptides from bacterial membrane prolipoproteins. Hydrolyzes -Xaa-Yaa-Zaa-|-(S,diacylglyceryl)Cys-, in which Xaa is hydrophobic (preferably Leu), and Yaa (Ala or Ser) and Zaa (Gly or Ala) have small, neutral side chains.</text>
        <dbReference type="EC" id="3.4.23.36"/>
    </reaction>
</comment>
<dbReference type="PRINTS" id="PR00781">
    <property type="entry name" value="LIPOSIGPTASE"/>
</dbReference>
<dbReference type="RefSeq" id="WP_093208433.1">
    <property type="nucleotide sequence ID" value="NZ_FNGS01000011.1"/>
</dbReference>
<dbReference type="Proteomes" id="UP000198901">
    <property type="component" value="Unassembled WGS sequence"/>
</dbReference>
<keyword evidence="5 9" id="KW-0064">Aspartyl protease</keyword>
<feature type="region of interest" description="Disordered" evidence="11">
    <location>
        <begin position="191"/>
        <end position="221"/>
    </location>
</feature>
<feature type="transmembrane region" description="Helical" evidence="9">
    <location>
        <begin position="159"/>
        <end position="182"/>
    </location>
</feature>
<keyword evidence="6 9" id="KW-0378">Hydrolase</keyword>
<dbReference type="NCBIfam" id="NF011369">
    <property type="entry name" value="PRK14788.1"/>
    <property type="match status" value="1"/>
</dbReference>
<feature type="transmembrane region" description="Helical" evidence="9">
    <location>
        <begin position="95"/>
        <end position="118"/>
    </location>
</feature>
<name>A0A1G9XNH4_9BACT</name>
<feature type="transmembrane region" description="Helical" evidence="9">
    <location>
        <begin position="62"/>
        <end position="83"/>
    </location>
</feature>
<accession>A0A1G9XNH4</accession>
<keyword evidence="13" id="KW-1185">Reference proteome</keyword>
<evidence type="ECO:0000256" key="8">
    <source>
        <dbReference type="ARBA" id="ARBA00023136"/>
    </source>
</evidence>
<dbReference type="OrthoDB" id="9810259at2"/>
<keyword evidence="3 9" id="KW-0645">Protease</keyword>
<evidence type="ECO:0000256" key="7">
    <source>
        <dbReference type="ARBA" id="ARBA00022989"/>
    </source>
</evidence>
<evidence type="ECO:0000313" key="12">
    <source>
        <dbReference type="EMBL" id="SDM98290.1"/>
    </source>
</evidence>
<comment type="similarity">
    <text evidence="1 9 10">Belongs to the peptidase A8 family.</text>
</comment>
<feature type="active site" evidence="9">
    <location>
        <position position="137"/>
    </location>
</feature>